<evidence type="ECO:0000313" key="1">
    <source>
        <dbReference type="EMBL" id="CAG6446105.1"/>
    </source>
</evidence>
<dbReference type="PANTHER" id="PTHR33053:SF9">
    <property type="entry name" value="AGAP000105-PA"/>
    <property type="match status" value="1"/>
</dbReference>
<accession>A0A8D7ZXH6</accession>
<dbReference type="AlphaFoldDB" id="A0A8D7ZXH6"/>
<protein>
    <submittedName>
        <fullName evidence="1">(northern house mosquito) hypothetical protein</fullName>
    </submittedName>
</protein>
<reference evidence="1" key="1">
    <citation type="submission" date="2021-05" db="EMBL/GenBank/DDBJ databases">
        <authorList>
            <person name="Alioto T."/>
            <person name="Alioto T."/>
            <person name="Gomez Garrido J."/>
        </authorList>
    </citation>
    <scope>NUCLEOTIDE SEQUENCE</scope>
</reference>
<dbReference type="PANTHER" id="PTHR33053">
    <property type="entry name" value="PROTEIN, PUTATIVE-RELATED"/>
    <property type="match status" value="1"/>
</dbReference>
<organism evidence="1">
    <name type="scientific">Culex pipiens</name>
    <name type="common">House mosquito</name>
    <dbReference type="NCBI Taxonomy" id="7175"/>
    <lineage>
        <taxon>Eukaryota</taxon>
        <taxon>Metazoa</taxon>
        <taxon>Ecdysozoa</taxon>
        <taxon>Arthropoda</taxon>
        <taxon>Hexapoda</taxon>
        <taxon>Insecta</taxon>
        <taxon>Pterygota</taxon>
        <taxon>Neoptera</taxon>
        <taxon>Endopterygota</taxon>
        <taxon>Diptera</taxon>
        <taxon>Nematocera</taxon>
        <taxon>Culicoidea</taxon>
        <taxon>Culicidae</taxon>
        <taxon>Culicinae</taxon>
        <taxon>Culicini</taxon>
        <taxon>Culex</taxon>
        <taxon>Culex</taxon>
    </lineage>
</organism>
<name>A0A8D7ZXH6_CULPI</name>
<dbReference type="EMBL" id="HBUE01006148">
    <property type="protein sequence ID" value="CAG6446105.1"/>
    <property type="molecule type" value="Transcribed_RNA"/>
</dbReference>
<sequence length="454" mass="51702">MNVLLQHGISINNRAIEVTLRCFVCDTPARAMLRGVIGHNGYASCLKCVTEGEYCYSHGKMIFPELNAALRTDSAFRSRTYEGHHKHDSILEEITRLDMIKDFPIGDALHLIDLGITKRFLVGWKSGILGNQNARWSAAQIQEISNFLKLCKLPKEIQRPLRGLENLPRWKGTEFRTFLLYASIVVVTKFFTSKEIIDHFLHFFCAIQICSRQNQSINNYKVARCLIKDFLEGVKILYGDHMFCSNLHSLIHLVDDVERFGPLGKFDAYPFESKLFCIKNLIRSGNKPLSQVAKRIIEIQQNVNVLDTSEEDQSPQLIAQLGSEEAPQELATLINEKQLELYAGIKIKNFCINSKHNEDSWIISKLKNIFKITLVLHDTDTGNVLLYGKYLSNQFDFFTTPLRSSSLLIYASNLELGCAKLLPLSDLLSKMVSIETRQKSLPKCVFLPLIHSLM</sequence>
<proteinExistence type="predicted"/>